<dbReference type="OrthoDB" id="664249at2759"/>
<name>A0A8K0N2X9_COCNU</name>
<dbReference type="Gene3D" id="1.10.10.60">
    <property type="entry name" value="Homeodomain-like"/>
    <property type="match status" value="1"/>
</dbReference>
<dbReference type="PANTHER" id="PTHR46993:SF6">
    <property type="entry name" value="MYB TRANSCRIPTION FACTOR"/>
    <property type="match status" value="1"/>
</dbReference>
<evidence type="ECO:0000256" key="1">
    <source>
        <dbReference type="SAM" id="MobiDB-lite"/>
    </source>
</evidence>
<dbReference type="PANTHER" id="PTHR46993">
    <property type="entry name" value="MYB TRANSCRIPTION FACTOR"/>
    <property type="match status" value="1"/>
</dbReference>
<evidence type="ECO:0000313" key="4">
    <source>
        <dbReference type="Proteomes" id="UP000797356"/>
    </source>
</evidence>
<feature type="region of interest" description="Disordered" evidence="1">
    <location>
        <begin position="234"/>
        <end position="359"/>
    </location>
</feature>
<proteinExistence type="predicted"/>
<dbReference type="AlphaFoldDB" id="A0A8K0N2X9"/>
<feature type="domain" description="Myb-like" evidence="2">
    <location>
        <begin position="377"/>
        <end position="406"/>
    </location>
</feature>
<dbReference type="InterPro" id="IPR009057">
    <property type="entry name" value="Homeodomain-like_sf"/>
</dbReference>
<reference evidence="3" key="2">
    <citation type="submission" date="2019-07" db="EMBL/GenBank/DDBJ databases">
        <authorList>
            <person name="Yang Y."/>
            <person name="Bocs S."/>
            <person name="Baudouin L."/>
        </authorList>
    </citation>
    <scope>NUCLEOTIDE SEQUENCE</scope>
    <source>
        <tissue evidence="3">Spear leaf of Hainan Tall coconut</tissue>
    </source>
</reference>
<comment type="caution">
    <text evidence="3">The sequence shown here is derived from an EMBL/GenBank/DDBJ whole genome shotgun (WGS) entry which is preliminary data.</text>
</comment>
<sequence>MLDPRITSWILEFVLRQPAEDWMANELLFALPLPSHLSSRLKKTLLLRRLSSDLSRPSLSGGTLLSLELIEELERSAGADDPSESLAAAYAAVAVECTARFLRECSDDDHGEDFFDAVNRIWNCRVADLERSEAAGLFSPALREARREMEEAVVNPIVRVGLMWRDTKKAALDAVRVYLEEAEKEMGPPYLEHVAKAVCEEWMSSGSGRDGSVVELYEMLRNLLASHGERGRYEGLPDGDGAKSSGLLEFGAGKGPNNDNDAMACPNLMNQDPCDLEHVEENQERPSLSFVDKGTKDGNPGTSTCTRDERDCAGAPKPSLMDWNPTARTFERDEDSIESPSENSPNPSNKLHFPSGKRREISLPLEDNKTFVKRRRKKKWSSLEEETLRKAVERHGVGNWKFIKSCHPEIFKDRTELCSTLFSFSPSSICSSCHKQRTMRGMLMFKADCCHHPKLFHGSQETRMMKVTPYASTMAWEAKGMIVNTFPELSQENILDRWPLSIRSPYSADLPVGPLLELQSNKVRLEQHKCIEWLETGSVVFLCFGSLDCFNSPQGRWLSDWSGVGVPIPRLQLYAEQHLNAFEMSLRKMGVALGLRLDHDDGGYAISDELETG</sequence>
<dbReference type="SUPFAM" id="SSF53756">
    <property type="entry name" value="UDP-Glycosyltransferase/glycogen phosphorylase"/>
    <property type="match status" value="1"/>
</dbReference>
<dbReference type="Gene3D" id="3.40.50.2000">
    <property type="entry name" value="Glycogen Phosphorylase B"/>
    <property type="match status" value="2"/>
</dbReference>
<organism evidence="3 4">
    <name type="scientific">Cocos nucifera</name>
    <name type="common">Coconut palm</name>
    <dbReference type="NCBI Taxonomy" id="13894"/>
    <lineage>
        <taxon>Eukaryota</taxon>
        <taxon>Viridiplantae</taxon>
        <taxon>Streptophyta</taxon>
        <taxon>Embryophyta</taxon>
        <taxon>Tracheophyta</taxon>
        <taxon>Spermatophyta</taxon>
        <taxon>Magnoliopsida</taxon>
        <taxon>Liliopsida</taxon>
        <taxon>Arecaceae</taxon>
        <taxon>Arecoideae</taxon>
        <taxon>Cocoseae</taxon>
        <taxon>Attaleinae</taxon>
        <taxon>Cocos</taxon>
    </lineage>
</organism>
<dbReference type="EMBL" id="CM017877">
    <property type="protein sequence ID" value="KAG1347408.1"/>
    <property type="molecule type" value="Genomic_DNA"/>
</dbReference>
<reference evidence="3" key="1">
    <citation type="journal article" date="2017" name="Gigascience">
        <title>The genome draft of coconut (Cocos nucifera).</title>
        <authorList>
            <person name="Xiao Y."/>
            <person name="Xu P."/>
            <person name="Fan H."/>
            <person name="Baudouin L."/>
            <person name="Xia W."/>
            <person name="Bocs S."/>
            <person name="Xu J."/>
            <person name="Li Q."/>
            <person name="Guo A."/>
            <person name="Zhou L."/>
            <person name="Li J."/>
            <person name="Wu Y."/>
            <person name="Ma Z."/>
            <person name="Armero A."/>
            <person name="Issali A.E."/>
            <person name="Liu N."/>
            <person name="Peng M."/>
            <person name="Yang Y."/>
        </authorList>
    </citation>
    <scope>NUCLEOTIDE SEQUENCE</scope>
    <source>
        <tissue evidence="3">Spear leaf of Hainan Tall coconut</tissue>
    </source>
</reference>
<dbReference type="InterPro" id="IPR001005">
    <property type="entry name" value="SANT/Myb"/>
</dbReference>
<dbReference type="Pfam" id="PF00249">
    <property type="entry name" value="Myb_DNA-binding"/>
    <property type="match status" value="1"/>
</dbReference>
<dbReference type="SUPFAM" id="SSF46689">
    <property type="entry name" value="Homeodomain-like"/>
    <property type="match status" value="1"/>
</dbReference>
<gene>
    <name evidence="3" type="ORF">COCNU_06G012370</name>
</gene>
<dbReference type="Proteomes" id="UP000797356">
    <property type="component" value="Chromosome 6"/>
</dbReference>
<accession>A0A8K0N2X9</accession>
<keyword evidence="4" id="KW-1185">Reference proteome</keyword>
<evidence type="ECO:0000259" key="2">
    <source>
        <dbReference type="Pfam" id="PF00249"/>
    </source>
</evidence>
<feature type="compositionally biased region" description="Basic and acidic residues" evidence="1">
    <location>
        <begin position="275"/>
        <end position="284"/>
    </location>
</feature>
<protein>
    <submittedName>
        <fullName evidence="3">Putative SANT/Myb domain</fullName>
    </submittedName>
</protein>
<feature type="compositionally biased region" description="Low complexity" evidence="1">
    <location>
        <begin position="338"/>
        <end position="349"/>
    </location>
</feature>
<evidence type="ECO:0000313" key="3">
    <source>
        <dbReference type="EMBL" id="KAG1347408.1"/>
    </source>
</evidence>
<dbReference type="CDD" id="cd11660">
    <property type="entry name" value="SANT_TRF"/>
    <property type="match status" value="1"/>
</dbReference>